<keyword evidence="19" id="KW-1185">Reference proteome</keyword>
<dbReference type="InterPro" id="IPR039421">
    <property type="entry name" value="Type_1_exporter"/>
</dbReference>
<keyword evidence="7" id="KW-1278">Translocase</keyword>
<feature type="transmembrane region" description="Helical" evidence="15">
    <location>
        <begin position="162"/>
        <end position="180"/>
    </location>
</feature>
<dbReference type="PANTHER" id="PTHR24221:SF654">
    <property type="entry name" value="ATP-BINDING CASSETTE SUB-FAMILY B MEMBER 6"/>
    <property type="match status" value="1"/>
</dbReference>
<feature type="region of interest" description="Disordered" evidence="14">
    <location>
        <begin position="619"/>
        <end position="641"/>
    </location>
</feature>
<protein>
    <recommendedName>
        <fullName evidence="13">Fatty acid ABC transporter ATP-binding/permease protein</fullName>
    </recommendedName>
</protein>
<evidence type="ECO:0000256" key="9">
    <source>
        <dbReference type="ARBA" id="ARBA00023136"/>
    </source>
</evidence>
<evidence type="ECO:0000256" key="7">
    <source>
        <dbReference type="ARBA" id="ARBA00022967"/>
    </source>
</evidence>
<comment type="similarity">
    <text evidence="12">Belongs to the ABC transporter superfamily. Lipid exporter (TC 3.A.1.106) family.</text>
</comment>
<comment type="similarity">
    <text evidence="10">Belongs to the ABC transporter superfamily. Siderophore-Fe(3+) uptake transporter (SIUT) (TC 3.A.1.21) family.</text>
</comment>
<comment type="function">
    <text evidence="11">ABC transporter involved in fatty acid import. Transmembrane domains (TMD) form a pore in the membrane and the ATP-binding domain (NBD) is responsible for energy generation.</text>
</comment>
<dbReference type="GO" id="GO:0140359">
    <property type="term" value="F:ABC-type transporter activity"/>
    <property type="evidence" value="ECO:0007669"/>
    <property type="project" value="InterPro"/>
</dbReference>
<dbReference type="SMART" id="SM00382">
    <property type="entry name" value="AAA"/>
    <property type="match status" value="1"/>
</dbReference>
<gene>
    <name evidence="18" type="ORF">H0194_02900</name>
</gene>
<keyword evidence="6 18" id="KW-0067">ATP-binding</keyword>
<sequence length="641" mass="69727">MNSLLRIVKSASALWPFYLGIILAATVTAALSMISPFLMKHATDAIVGAVSGETTTADVAGTVLWLVVGLFLADGVRSLVNNVGGYLGDVMVARLRQILSTRYFAKLLALPQGYFDNQVTGTIIARLDRSIMGVSQFVQSFSNNFFSMIIQVVGILAVTTYYYWPLTILLASLFPIYMWLTTLTSKRWQKLEAEKNEQVDIANGRFAEVVGQVKVTKSFVAESRELSKFGNHYRKIVDITKPQSSWWHFMDSLRGFALAAIFLGIYGLIFWRTLHGHFTIGDMVMLLQLVNMAKQPVFMMSWMVDISQRAIAGSKDYFKVMEEEFEPTANAGIVAATTASDTPQIDTAPVPPLEPTAGTPVISFDNVDFAYEADKPVIADITFTAREGEKVALVGESGGGKSTIVNLLLGLYRPGAGSLSVLGHDVRDLTAERLRASIGVVFQEPALFSGTIENNIAYGKPGATHEEIVAVAKRANAHDFIEAFPDGYQTVIGERGLKLSGGQKQRVAVARAMLKDAPVLLLDEATSALDTKSERAVQAGLDELMKDRTTLIIAHRLSTIANVDTIITLDAGRIAEIGSPDELAQSGGIYAELLKLTASTSAADRQRLKKYGFIGDARISEHEEQDEHAAESEPGAEAAEQ</sequence>
<feature type="transmembrane region" description="Helical" evidence="15">
    <location>
        <begin position="12"/>
        <end position="34"/>
    </location>
</feature>
<dbReference type="InterPro" id="IPR011527">
    <property type="entry name" value="ABC1_TM_dom"/>
</dbReference>
<dbReference type="AlphaFoldDB" id="A0A7G7CQX5"/>
<keyword evidence="5" id="KW-0547">Nucleotide-binding</keyword>
<dbReference type="InterPro" id="IPR017871">
    <property type="entry name" value="ABC_transporter-like_CS"/>
</dbReference>
<dbReference type="InterPro" id="IPR036640">
    <property type="entry name" value="ABC1_TM_sf"/>
</dbReference>
<dbReference type="InterPro" id="IPR003439">
    <property type="entry name" value="ABC_transporter-like_ATP-bd"/>
</dbReference>
<dbReference type="Pfam" id="PF00005">
    <property type="entry name" value="ABC_tran"/>
    <property type="match status" value="1"/>
</dbReference>
<organism evidence="18 19">
    <name type="scientific">Corynebacterium incognita</name>
    <dbReference type="NCBI Taxonomy" id="2754725"/>
    <lineage>
        <taxon>Bacteria</taxon>
        <taxon>Bacillati</taxon>
        <taxon>Actinomycetota</taxon>
        <taxon>Actinomycetes</taxon>
        <taxon>Mycobacteriales</taxon>
        <taxon>Corynebacteriaceae</taxon>
        <taxon>Corynebacterium</taxon>
    </lineage>
</organism>
<comment type="subcellular location">
    <subcellularLocation>
        <location evidence="1">Cell inner membrane</location>
        <topology evidence="1">Multi-pass membrane protein</topology>
    </subcellularLocation>
</comment>
<evidence type="ECO:0000256" key="12">
    <source>
        <dbReference type="ARBA" id="ARBA00061644"/>
    </source>
</evidence>
<dbReference type="PROSITE" id="PS50929">
    <property type="entry name" value="ABC_TM1F"/>
    <property type="match status" value="1"/>
</dbReference>
<evidence type="ECO:0000256" key="10">
    <source>
        <dbReference type="ARBA" id="ARBA00023455"/>
    </source>
</evidence>
<feature type="transmembrane region" description="Helical" evidence="15">
    <location>
        <begin position="54"/>
        <end position="73"/>
    </location>
</feature>
<keyword evidence="3" id="KW-0997">Cell inner membrane</keyword>
<evidence type="ECO:0000256" key="11">
    <source>
        <dbReference type="ARBA" id="ARBA00055053"/>
    </source>
</evidence>
<dbReference type="PROSITE" id="PS50893">
    <property type="entry name" value="ABC_TRANSPORTER_2"/>
    <property type="match status" value="1"/>
</dbReference>
<dbReference type="Gene3D" id="3.40.50.300">
    <property type="entry name" value="P-loop containing nucleotide triphosphate hydrolases"/>
    <property type="match status" value="1"/>
</dbReference>
<keyword evidence="2" id="KW-0813">Transport</keyword>
<feature type="transmembrane region" description="Helical" evidence="15">
    <location>
        <begin position="253"/>
        <end position="271"/>
    </location>
</feature>
<evidence type="ECO:0000259" key="16">
    <source>
        <dbReference type="PROSITE" id="PS50893"/>
    </source>
</evidence>
<dbReference type="PANTHER" id="PTHR24221">
    <property type="entry name" value="ATP-BINDING CASSETTE SUB-FAMILY B"/>
    <property type="match status" value="1"/>
</dbReference>
<dbReference type="GO" id="GO:0016887">
    <property type="term" value="F:ATP hydrolysis activity"/>
    <property type="evidence" value="ECO:0007669"/>
    <property type="project" value="InterPro"/>
</dbReference>
<feature type="compositionally biased region" description="Low complexity" evidence="14">
    <location>
        <begin position="632"/>
        <end position="641"/>
    </location>
</feature>
<evidence type="ECO:0000256" key="2">
    <source>
        <dbReference type="ARBA" id="ARBA00022448"/>
    </source>
</evidence>
<dbReference type="PROSITE" id="PS00211">
    <property type="entry name" value="ABC_TRANSPORTER_1"/>
    <property type="match status" value="1"/>
</dbReference>
<dbReference type="Proteomes" id="UP000515743">
    <property type="component" value="Chromosome"/>
</dbReference>
<dbReference type="SUPFAM" id="SSF52540">
    <property type="entry name" value="P-loop containing nucleoside triphosphate hydrolases"/>
    <property type="match status" value="1"/>
</dbReference>
<evidence type="ECO:0000256" key="1">
    <source>
        <dbReference type="ARBA" id="ARBA00004429"/>
    </source>
</evidence>
<dbReference type="InterPro" id="IPR027417">
    <property type="entry name" value="P-loop_NTPase"/>
</dbReference>
<feature type="compositionally biased region" description="Basic and acidic residues" evidence="14">
    <location>
        <begin position="619"/>
        <end position="631"/>
    </location>
</feature>
<feature type="domain" description="ABC transporter" evidence="16">
    <location>
        <begin position="362"/>
        <end position="596"/>
    </location>
</feature>
<evidence type="ECO:0000256" key="14">
    <source>
        <dbReference type="SAM" id="MobiDB-lite"/>
    </source>
</evidence>
<dbReference type="InterPro" id="IPR003593">
    <property type="entry name" value="AAA+_ATPase"/>
</dbReference>
<feature type="transmembrane region" description="Helical" evidence="15">
    <location>
        <begin position="137"/>
        <end position="156"/>
    </location>
</feature>
<dbReference type="GO" id="GO:0005524">
    <property type="term" value="F:ATP binding"/>
    <property type="evidence" value="ECO:0007669"/>
    <property type="project" value="UniProtKB-KW"/>
</dbReference>
<dbReference type="EMBL" id="CP059404">
    <property type="protein sequence ID" value="QNE89991.1"/>
    <property type="molecule type" value="Genomic_DNA"/>
</dbReference>
<dbReference type="SUPFAM" id="SSF90123">
    <property type="entry name" value="ABC transporter transmembrane region"/>
    <property type="match status" value="1"/>
</dbReference>
<evidence type="ECO:0000256" key="8">
    <source>
        <dbReference type="ARBA" id="ARBA00022989"/>
    </source>
</evidence>
<evidence type="ECO:0000256" key="3">
    <source>
        <dbReference type="ARBA" id="ARBA00022519"/>
    </source>
</evidence>
<evidence type="ECO:0000256" key="13">
    <source>
        <dbReference type="ARBA" id="ARBA00071747"/>
    </source>
</evidence>
<evidence type="ECO:0000256" key="4">
    <source>
        <dbReference type="ARBA" id="ARBA00022692"/>
    </source>
</evidence>
<feature type="domain" description="ABC transmembrane type-1" evidence="17">
    <location>
        <begin position="19"/>
        <end position="309"/>
    </location>
</feature>
<dbReference type="KEGG" id="cik:H0194_02900"/>
<dbReference type="FunFam" id="3.40.50.300:FF:000287">
    <property type="entry name" value="Multidrug ABC transporter ATP-binding protein"/>
    <property type="match status" value="1"/>
</dbReference>
<reference evidence="18 19" key="1">
    <citation type="submission" date="2020-07" db="EMBL/GenBank/DDBJ databases">
        <title>Complete genome and description of Corynebacterium incognita strain Marseille-Q3630 sp. nov.</title>
        <authorList>
            <person name="Boxberger M."/>
        </authorList>
    </citation>
    <scope>NUCLEOTIDE SEQUENCE [LARGE SCALE GENOMIC DNA]</scope>
    <source>
        <strain evidence="18 19">Marseille-Q3630</strain>
    </source>
</reference>
<keyword evidence="3" id="KW-1003">Cell membrane</keyword>
<accession>A0A7G7CQX5</accession>
<dbReference type="CDD" id="cd07346">
    <property type="entry name" value="ABC_6TM_exporters"/>
    <property type="match status" value="1"/>
</dbReference>
<dbReference type="Pfam" id="PF00664">
    <property type="entry name" value="ABC_membrane"/>
    <property type="match status" value="1"/>
</dbReference>
<name>A0A7G7CQX5_9CORY</name>
<evidence type="ECO:0000259" key="17">
    <source>
        <dbReference type="PROSITE" id="PS50929"/>
    </source>
</evidence>
<proteinExistence type="inferred from homology"/>
<dbReference type="Gene3D" id="1.20.1560.10">
    <property type="entry name" value="ABC transporter type 1, transmembrane domain"/>
    <property type="match status" value="1"/>
</dbReference>
<evidence type="ECO:0000256" key="15">
    <source>
        <dbReference type="SAM" id="Phobius"/>
    </source>
</evidence>
<keyword evidence="8 15" id="KW-1133">Transmembrane helix</keyword>
<evidence type="ECO:0000313" key="19">
    <source>
        <dbReference type="Proteomes" id="UP000515743"/>
    </source>
</evidence>
<dbReference type="RefSeq" id="WP_185176365.1">
    <property type="nucleotide sequence ID" value="NZ_CP059404.1"/>
</dbReference>
<evidence type="ECO:0000256" key="5">
    <source>
        <dbReference type="ARBA" id="ARBA00022741"/>
    </source>
</evidence>
<evidence type="ECO:0000256" key="6">
    <source>
        <dbReference type="ARBA" id="ARBA00022840"/>
    </source>
</evidence>
<keyword evidence="4 15" id="KW-0812">Transmembrane</keyword>
<dbReference type="GO" id="GO:0005886">
    <property type="term" value="C:plasma membrane"/>
    <property type="evidence" value="ECO:0007669"/>
    <property type="project" value="UniProtKB-SubCell"/>
</dbReference>
<evidence type="ECO:0000313" key="18">
    <source>
        <dbReference type="EMBL" id="QNE89991.1"/>
    </source>
</evidence>
<keyword evidence="9 15" id="KW-0472">Membrane</keyword>